<name>A0A072P6S2_9EURO</name>
<dbReference type="InterPro" id="IPR020904">
    <property type="entry name" value="Sc_DH/Rdtase_CS"/>
</dbReference>
<evidence type="ECO:0000313" key="6">
    <source>
        <dbReference type="EMBL" id="KEF55571.1"/>
    </source>
</evidence>
<dbReference type="OrthoDB" id="47007at2759"/>
<evidence type="ECO:0000256" key="1">
    <source>
        <dbReference type="ARBA" id="ARBA00006484"/>
    </source>
</evidence>
<dbReference type="InterPro" id="IPR051687">
    <property type="entry name" value="Peroxisomal_Beta-Oxidation"/>
</dbReference>
<dbReference type="SMART" id="SM00822">
    <property type="entry name" value="PKS_KR"/>
    <property type="match status" value="1"/>
</dbReference>
<dbReference type="GeneID" id="25283234"/>
<dbReference type="PANTHER" id="PTHR45024:SF2">
    <property type="entry name" value="SCP2 DOMAIN-CONTAINING PROTEIN"/>
    <property type="match status" value="1"/>
</dbReference>
<comment type="caution">
    <text evidence="6">The sequence shown here is derived from an EMBL/GenBank/DDBJ whole genome shotgun (WGS) entry which is preliminary data.</text>
</comment>
<keyword evidence="7" id="KW-1185">Reference proteome</keyword>
<protein>
    <recommendedName>
        <fullName evidence="5">Ketoreductase domain-containing protein</fullName>
    </recommendedName>
</protein>
<accession>A0A072P6S2</accession>
<sequence length="313" mass="33048">MSVKGRIAIVTGAGGGLGRLYALALAKRGAKVVVNDYGGTLEGQRGTSARAQAVVDEIKALDGTALADCHDVSAAADAKAIVADTVKEFGTVDILINNAGISGKMAPHDNVDAEAFTRVFEIAALGTTLMTSACYSLMAKQKYGRIINTSSNAIYGFGAGGDCAYSASKAAVFAITRELGRWSLNDGVKINCVMPSAASRMGDLSEGTKKVTRTYFQPEGVVPFVISLCSEECPSSGEVFTASANRAARETFATFAGTKSETAEGFLEKWDKVMGRGEEPYLAENTLEHVKFVVRQAHGVEMEDIPDFSIVTR</sequence>
<evidence type="ECO:0000259" key="5">
    <source>
        <dbReference type="SMART" id="SM00822"/>
    </source>
</evidence>
<feature type="domain" description="Ketoreductase" evidence="5">
    <location>
        <begin position="6"/>
        <end position="185"/>
    </location>
</feature>
<dbReference type="HOGENOM" id="CLU_010194_14_0_1"/>
<dbReference type="Pfam" id="PF00106">
    <property type="entry name" value="adh_short"/>
    <property type="match status" value="1"/>
</dbReference>
<dbReference type="VEuPathDB" id="FungiDB:A1O9_08321"/>
<dbReference type="PRINTS" id="PR00080">
    <property type="entry name" value="SDRFAMILY"/>
</dbReference>
<keyword evidence="2" id="KW-0521">NADP</keyword>
<dbReference type="STRING" id="1182545.A0A072P6S2"/>
<gene>
    <name evidence="6" type="ORF">A1O9_08321</name>
</gene>
<dbReference type="GO" id="GO:0016491">
    <property type="term" value="F:oxidoreductase activity"/>
    <property type="evidence" value="ECO:0007669"/>
    <property type="project" value="UniProtKB-KW"/>
</dbReference>
<comment type="similarity">
    <text evidence="1 4">Belongs to the short-chain dehydrogenases/reductases (SDR) family.</text>
</comment>
<dbReference type="InterPro" id="IPR057326">
    <property type="entry name" value="KR_dom"/>
</dbReference>
<dbReference type="InterPro" id="IPR036291">
    <property type="entry name" value="NAD(P)-bd_dom_sf"/>
</dbReference>
<dbReference type="AlphaFoldDB" id="A0A072P6S2"/>
<organism evidence="6 7">
    <name type="scientific">Exophiala aquamarina CBS 119918</name>
    <dbReference type="NCBI Taxonomy" id="1182545"/>
    <lineage>
        <taxon>Eukaryota</taxon>
        <taxon>Fungi</taxon>
        <taxon>Dikarya</taxon>
        <taxon>Ascomycota</taxon>
        <taxon>Pezizomycotina</taxon>
        <taxon>Eurotiomycetes</taxon>
        <taxon>Chaetothyriomycetidae</taxon>
        <taxon>Chaetothyriales</taxon>
        <taxon>Herpotrichiellaceae</taxon>
        <taxon>Exophiala</taxon>
    </lineage>
</organism>
<dbReference type="RefSeq" id="XP_013258161.1">
    <property type="nucleotide sequence ID" value="XM_013402707.1"/>
</dbReference>
<evidence type="ECO:0000256" key="3">
    <source>
        <dbReference type="ARBA" id="ARBA00023002"/>
    </source>
</evidence>
<evidence type="ECO:0000256" key="4">
    <source>
        <dbReference type="RuleBase" id="RU000363"/>
    </source>
</evidence>
<evidence type="ECO:0000256" key="2">
    <source>
        <dbReference type="ARBA" id="ARBA00022857"/>
    </source>
</evidence>
<dbReference type="Gene3D" id="3.40.50.720">
    <property type="entry name" value="NAD(P)-binding Rossmann-like Domain"/>
    <property type="match status" value="1"/>
</dbReference>
<proteinExistence type="inferred from homology"/>
<dbReference type="Proteomes" id="UP000027920">
    <property type="component" value="Unassembled WGS sequence"/>
</dbReference>
<keyword evidence="3" id="KW-0560">Oxidoreductase</keyword>
<dbReference type="PANTHER" id="PTHR45024">
    <property type="entry name" value="DEHYDROGENASES, SHORT CHAIN"/>
    <property type="match status" value="1"/>
</dbReference>
<dbReference type="PRINTS" id="PR00081">
    <property type="entry name" value="GDHRDH"/>
</dbReference>
<evidence type="ECO:0000313" key="7">
    <source>
        <dbReference type="Proteomes" id="UP000027920"/>
    </source>
</evidence>
<reference evidence="6 7" key="1">
    <citation type="submission" date="2013-03" db="EMBL/GenBank/DDBJ databases">
        <title>The Genome Sequence of Exophiala aquamarina CBS 119918.</title>
        <authorList>
            <consortium name="The Broad Institute Genomics Platform"/>
            <person name="Cuomo C."/>
            <person name="de Hoog S."/>
            <person name="Gorbushina A."/>
            <person name="Walker B."/>
            <person name="Young S.K."/>
            <person name="Zeng Q."/>
            <person name="Gargeya S."/>
            <person name="Fitzgerald M."/>
            <person name="Haas B."/>
            <person name="Abouelleil A."/>
            <person name="Allen A.W."/>
            <person name="Alvarado L."/>
            <person name="Arachchi H.M."/>
            <person name="Berlin A.M."/>
            <person name="Chapman S.B."/>
            <person name="Gainer-Dewar J."/>
            <person name="Goldberg J."/>
            <person name="Griggs A."/>
            <person name="Gujja S."/>
            <person name="Hansen M."/>
            <person name="Howarth C."/>
            <person name="Imamovic A."/>
            <person name="Ireland A."/>
            <person name="Larimer J."/>
            <person name="McCowan C."/>
            <person name="Murphy C."/>
            <person name="Pearson M."/>
            <person name="Poon T.W."/>
            <person name="Priest M."/>
            <person name="Roberts A."/>
            <person name="Saif S."/>
            <person name="Shea T."/>
            <person name="Sisk P."/>
            <person name="Sykes S."/>
            <person name="Wortman J."/>
            <person name="Nusbaum C."/>
            <person name="Birren B."/>
        </authorList>
    </citation>
    <scope>NUCLEOTIDE SEQUENCE [LARGE SCALE GENOMIC DNA]</scope>
    <source>
        <strain evidence="6 7">CBS 119918</strain>
    </source>
</reference>
<dbReference type="InterPro" id="IPR002347">
    <property type="entry name" value="SDR_fam"/>
</dbReference>
<dbReference type="SUPFAM" id="SSF51735">
    <property type="entry name" value="NAD(P)-binding Rossmann-fold domains"/>
    <property type="match status" value="1"/>
</dbReference>
<dbReference type="EMBL" id="AMGV01000007">
    <property type="protein sequence ID" value="KEF55571.1"/>
    <property type="molecule type" value="Genomic_DNA"/>
</dbReference>
<dbReference type="PROSITE" id="PS00061">
    <property type="entry name" value="ADH_SHORT"/>
    <property type="match status" value="1"/>
</dbReference>